<evidence type="ECO:0000313" key="1">
    <source>
        <dbReference type="EMBL" id="KAJ8673581.1"/>
    </source>
</evidence>
<keyword evidence="2" id="KW-1185">Reference proteome</keyword>
<protein>
    <submittedName>
        <fullName evidence="1">Uncharacterized protein</fullName>
    </submittedName>
</protein>
<gene>
    <name evidence="1" type="ORF">QAD02_004843</name>
</gene>
<sequence>MMNPCVVDNDIKEHTTFDLDEALRFINESEEEWLKYPVNIFRAVRRGIDLNVPSLYNPDTVINVETREQVCLGIFQACVEQLQASKAAKYLRELDKKHVSGYSFLTREDAQAQELPLMSQEDENRRALFTAVDDVIIHRMNPTVPGVNTSLWYYGGPGSGTYFHTEDGDYPSANLNVFGMKYWSGARSCEWGKVHEHFEKQTGQPGCSMLHRPGGYYVAPSLLDKLGVHMTYFGQNVGDLVLLGPDSVHSVQHARLAAAIAVNVVPKCIDTLPEPNKCDHHTHNQRRFRSDFVVGRLRPEVVQRTPSGEVAAPMTPAQPRATGYVKKINKACDDCGMAFNKLDHYRHHMAVVHGINTLKCDICGQTFACASTMRTHKNRVHGDGLEPRVCGIAGCDKKIQVGNQARHRLNVHGIEHP</sequence>
<dbReference type="EMBL" id="CM056743">
    <property type="protein sequence ID" value="KAJ8673581.1"/>
    <property type="molecule type" value="Genomic_DNA"/>
</dbReference>
<name>A0ACC2NR28_9HYME</name>
<organism evidence="1 2">
    <name type="scientific">Eretmocerus hayati</name>
    <dbReference type="NCBI Taxonomy" id="131215"/>
    <lineage>
        <taxon>Eukaryota</taxon>
        <taxon>Metazoa</taxon>
        <taxon>Ecdysozoa</taxon>
        <taxon>Arthropoda</taxon>
        <taxon>Hexapoda</taxon>
        <taxon>Insecta</taxon>
        <taxon>Pterygota</taxon>
        <taxon>Neoptera</taxon>
        <taxon>Endopterygota</taxon>
        <taxon>Hymenoptera</taxon>
        <taxon>Apocrita</taxon>
        <taxon>Proctotrupomorpha</taxon>
        <taxon>Chalcidoidea</taxon>
        <taxon>Aphelinidae</taxon>
        <taxon>Aphelininae</taxon>
        <taxon>Eretmocerus</taxon>
    </lineage>
</organism>
<dbReference type="Proteomes" id="UP001239111">
    <property type="component" value="Chromosome 3"/>
</dbReference>
<proteinExistence type="predicted"/>
<reference evidence="1" key="1">
    <citation type="submission" date="2023-04" db="EMBL/GenBank/DDBJ databases">
        <title>A chromosome-level genome assembly of the parasitoid wasp Eretmocerus hayati.</title>
        <authorList>
            <person name="Zhong Y."/>
            <person name="Liu S."/>
            <person name="Liu Y."/>
        </authorList>
    </citation>
    <scope>NUCLEOTIDE SEQUENCE</scope>
    <source>
        <strain evidence="1">ZJU_SS_LIU_2023</strain>
    </source>
</reference>
<accession>A0ACC2NR28</accession>
<comment type="caution">
    <text evidence="1">The sequence shown here is derived from an EMBL/GenBank/DDBJ whole genome shotgun (WGS) entry which is preliminary data.</text>
</comment>
<evidence type="ECO:0000313" key="2">
    <source>
        <dbReference type="Proteomes" id="UP001239111"/>
    </source>
</evidence>